<evidence type="ECO:0000313" key="2">
    <source>
        <dbReference type="EMBL" id="KGM08788.1"/>
    </source>
</evidence>
<feature type="non-terminal residue" evidence="2">
    <location>
        <position position="1"/>
    </location>
</feature>
<evidence type="ECO:0000313" key="3">
    <source>
        <dbReference type="Proteomes" id="UP000054314"/>
    </source>
</evidence>
<dbReference type="InterPro" id="IPR010994">
    <property type="entry name" value="RuvA_2-like"/>
</dbReference>
<dbReference type="EMBL" id="AXCZ01000250">
    <property type="protein sequence ID" value="KGM08788.1"/>
    <property type="molecule type" value="Genomic_DNA"/>
</dbReference>
<gene>
    <name evidence="2" type="ORF">N869_09885</name>
</gene>
<dbReference type="SMART" id="SM00278">
    <property type="entry name" value="HhH1"/>
    <property type="match status" value="2"/>
</dbReference>
<dbReference type="InterPro" id="IPR003583">
    <property type="entry name" value="Hlx-hairpin-Hlx_DNA-bd_motif"/>
</dbReference>
<reference evidence="2 3" key="1">
    <citation type="submission" date="2013-08" db="EMBL/GenBank/DDBJ databases">
        <title>Genome sequencing of Cellulomonas bogoriensis 69B4.</title>
        <authorList>
            <person name="Chen F."/>
            <person name="Li Y."/>
            <person name="Wang G."/>
        </authorList>
    </citation>
    <scope>NUCLEOTIDE SEQUENCE [LARGE SCALE GENOMIC DNA]</scope>
    <source>
        <strain evidence="2 3">69B4</strain>
    </source>
</reference>
<dbReference type="Gene3D" id="3.10.560.10">
    <property type="entry name" value="Outer membrane lipoprotein wza domain like"/>
    <property type="match status" value="1"/>
</dbReference>
<accession>A0A0A0BJV6</accession>
<feature type="domain" description="Helix-hairpin-helix DNA-binding motif class 1" evidence="1">
    <location>
        <begin position="129"/>
        <end position="148"/>
    </location>
</feature>
<dbReference type="RefSeq" id="WP_035062651.1">
    <property type="nucleotide sequence ID" value="NZ_AXCZ01000250.1"/>
</dbReference>
<proteinExistence type="predicted"/>
<dbReference type="SUPFAM" id="SSF47781">
    <property type="entry name" value="RuvA domain 2-like"/>
    <property type="match status" value="1"/>
</dbReference>
<dbReference type="GO" id="GO:0003677">
    <property type="term" value="F:DNA binding"/>
    <property type="evidence" value="ECO:0007669"/>
    <property type="project" value="InterPro"/>
</dbReference>
<dbReference type="PANTHER" id="PTHR21180">
    <property type="entry name" value="ENDONUCLEASE/EXONUCLEASE/PHOSPHATASE FAMILY DOMAIN-CONTAINING PROTEIN 1"/>
    <property type="match status" value="1"/>
</dbReference>
<organism evidence="2 3">
    <name type="scientific">Cellulomonas bogoriensis 69B4 = DSM 16987</name>
    <dbReference type="NCBI Taxonomy" id="1386082"/>
    <lineage>
        <taxon>Bacteria</taxon>
        <taxon>Bacillati</taxon>
        <taxon>Actinomycetota</taxon>
        <taxon>Actinomycetes</taxon>
        <taxon>Micrococcales</taxon>
        <taxon>Cellulomonadaceae</taxon>
        <taxon>Cellulomonas</taxon>
    </lineage>
</organism>
<protein>
    <submittedName>
        <fullName evidence="2">ABC transporter substrate-binding protein</fullName>
    </submittedName>
</protein>
<dbReference type="AlphaFoldDB" id="A0A0A0BJV6"/>
<dbReference type="Gene3D" id="1.10.150.320">
    <property type="entry name" value="Photosystem II 12 kDa extrinsic protein"/>
    <property type="match status" value="1"/>
</dbReference>
<dbReference type="InterPro" id="IPR019554">
    <property type="entry name" value="Soluble_ligand-bd"/>
</dbReference>
<comment type="caution">
    <text evidence="2">The sequence shown here is derived from an EMBL/GenBank/DDBJ whole genome shotgun (WGS) entry which is preliminary data.</text>
</comment>
<dbReference type="Proteomes" id="UP000054314">
    <property type="component" value="Unassembled WGS sequence"/>
</dbReference>
<dbReference type="PANTHER" id="PTHR21180:SF32">
    <property type="entry name" value="ENDONUCLEASE_EXONUCLEASE_PHOSPHATASE FAMILY DOMAIN-CONTAINING PROTEIN 1"/>
    <property type="match status" value="1"/>
</dbReference>
<dbReference type="Pfam" id="PF10531">
    <property type="entry name" value="SLBB"/>
    <property type="match status" value="1"/>
</dbReference>
<dbReference type="Pfam" id="PF12836">
    <property type="entry name" value="HHH_3"/>
    <property type="match status" value="1"/>
</dbReference>
<dbReference type="InterPro" id="IPR051675">
    <property type="entry name" value="Endo/Exo/Phosphatase_dom_1"/>
</dbReference>
<dbReference type="GO" id="GO:0006281">
    <property type="term" value="P:DNA repair"/>
    <property type="evidence" value="ECO:0007669"/>
    <property type="project" value="InterPro"/>
</dbReference>
<dbReference type="GO" id="GO:0015627">
    <property type="term" value="C:type II protein secretion system complex"/>
    <property type="evidence" value="ECO:0007669"/>
    <property type="project" value="TreeGrafter"/>
</dbReference>
<keyword evidence="3" id="KW-1185">Reference proteome</keyword>
<name>A0A0A0BJV6_9CELL</name>
<sequence length="151" mass="15115">GGTSPTVPAPDLVVHVVGAVHAPGLVTVPRGSRVADAVAEAGGPTDAADLAALNLAREVLDGEQLRVPVPGEVVEPGPEVAGPGAPVSGTLVDVNRADVSVLETLPGIGPVMAARIVEHRTARPFTSVDELIEVTGIGPKVLAGIRDLVTV</sequence>
<feature type="domain" description="Helix-hairpin-helix DNA-binding motif class 1" evidence="1">
    <location>
        <begin position="100"/>
        <end position="119"/>
    </location>
</feature>
<evidence type="ECO:0000259" key="1">
    <source>
        <dbReference type="SMART" id="SM00278"/>
    </source>
</evidence>
<dbReference type="GO" id="GO:0015628">
    <property type="term" value="P:protein secretion by the type II secretion system"/>
    <property type="evidence" value="ECO:0007669"/>
    <property type="project" value="TreeGrafter"/>
</dbReference>